<dbReference type="Proteomes" id="UP000001191">
    <property type="component" value="Plasmid pNPUN04"/>
</dbReference>
<name>B2JBY8_NOSP7</name>
<dbReference type="AlphaFoldDB" id="B2JBY8"/>
<dbReference type="KEGG" id="npu:Npun_DR022"/>
<dbReference type="EMBL" id="CP001041">
    <property type="protein sequence ID" value="ACC85442.1"/>
    <property type="molecule type" value="Genomic_DNA"/>
</dbReference>
<geneLocation type="plasmid" evidence="2 3">
    <name>pNPUN04</name>
</geneLocation>
<feature type="compositionally biased region" description="Polar residues" evidence="1">
    <location>
        <begin position="87"/>
        <end position="98"/>
    </location>
</feature>
<gene>
    <name evidence="2" type="ordered locus">Npun_DR022</name>
</gene>
<proteinExistence type="predicted"/>
<evidence type="ECO:0000313" key="3">
    <source>
        <dbReference type="Proteomes" id="UP000001191"/>
    </source>
</evidence>
<organism evidence="2 3">
    <name type="scientific">Nostoc punctiforme (strain ATCC 29133 / PCC 73102)</name>
    <dbReference type="NCBI Taxonomy" id="63737"/>
    <lineage>
        <taxon>Bacteria</taxon>
        <taxon>Bacillati</taxon>
        <taxon>Cyanobacteriota</taxon>
        <taxon>Cyanophyceae</taxon>
        <taxon>Nostocales</taxon>
        <taxon>Nostocaceae</taxon>
        <taxon>Nostoc</taxon>
    </lineage>
</organism>
<protein>
    <submittedName>
        <fullName evidence="2">Uncharacterized protein</fullName>
    </submittedName>
</protein>
<evidence type="ECO:0000256" key="1">
    <source>
        <dbReference type="SAM" id="MobiDB-lite"/>
    </source>
</evidence>
<keyword evidence="2" id="KW-0614">Plasmid</keyword>
<keyword evidence="3" id="KW-1185">Reference proteome</keyword>
<feature type="region of interest" description="Disordered" evidence="1">
    <location>
        <begin position="87"/>
        <end position="114"/>
    </location>
</feature>
<reference evidence="3" key="1">
    <citation type="submission" date="2008-04" db="EMBL/GenBank/DDBJ databases">
        <title>Complete sequence of plasmid 4 of Nostoc punctiforme ATCC 29133.</title>
        <authorList>
            <consortium name="US DOE Joint Genome Institute"/>
            <person name="Copeland A."/>
            <person name="Lucas S."/>
            <person name="Lapidus A."/>
            <person name="Glavina del Rio T."/>
            <person name="Dalin E."/>
            <person name="Tice H."/>
            <person name="Pitluck S."/>
            <person name="Chain P."/>
            <person name="Malfatti S."/>
            <person name="Shin M."/>
            <person name="Vergez L."/>
            <person name="Schmutz J."/>
            <person name="Larimer F."/>
            <person name="Land M."/>
            <person name="Hauser L."/>
            <person name="Kyrpides N."/>
            <person name="Kim E."/>
            <person name="Meeks J.C."/>
            <person name="Elhai J."/>
            <person name="Campbell E.L."/>
            <person name="Thiel T."/>
            <person name="Longmire J."/>
            <person name="Potts M."/>
            <person name="Atlas R."/>
        </authorList>
    </citation>
    <scope>NUCLEOTIDE SEQUENCE [LARGE SCALE GENOMIC DNA]</scope>
    <source>
        <strain evidence="3">ATCC 29133 / PCC 73102</strain>
        <plasmid evidence="3">Plasmid pNPUN04</plasmid>
    </source>
</reference>
<sequence>MYKHRPKLKQCNLHSPINRHLAQWSLISRGQHEQNHIKEHAFRHWSNSSSDRFWLFRSPAAWQKQYVHHRRSRGGCRCNQLCTSEAESARSANRTNQSSKKRKEIMSDHETMQTQASLTTTEIMTIILGCEQTLRFVQASPNYKQIEASERFSTSNDLRMGDAVQALMEIHEAILNIEFYSQV</sequence>
<dbReference type="HOGENOM" id="CLU_1473760_0_0_3"/>
<dbReference type="EnsemblBacteria" id="ACC85442">
    <property type="protein sequence ID" value="ACC85442"/>
    <property type="gene ID" value="Npun_DR022"/>
</dbReference>
<evidence type="ECO:0000313" key="2">
    <source>
        <dbReference type="EMBL" id="ACC85442.1"/>
    </source>
</evidence>
<accession>B2JBY8</accession>